<dbReference type="Pfam" id="PF19781">
    <property type="entry name" value="DUF6266"/>
    <property type="match status" value="1"/>
</dbReference>
<keyword evidence="2" id="KW-1185">Reference proteome</keyword>
<organism evidence="1 2">
    <name type="scientific">Pedobacter gandavensis</name>
    <dbReference type="NCBI Taxonomy" id="2679963"/>
    <lineage>
        <taxon>Bacteria</taxon>
        <taxon>Pseudomonadati</taxon>
        <taxon>Bacteroidota</taxon>
        <taxon>Sphingobacteriia</taxon>
        <taxon>Sphingobacteriales</taxon>
        <taxon>Sphingobacteriaceae</taxon>
        <taxon>Pedobacter</taxon>
    </lineage>
</organism>
<gene>
    <name evidence="1" type="ORF">GM920_13530</name>
</gene>
<dbReference type="RefSeq" id="WP_182958168.1">
    <property type="nucleotide sequence ID" value="NZ_WNXC01000004.1"/>
</dbReference>
<evidence type="ECO:0000313" key="2">
    <source>
        <dbReference type="Proteomes" id="UP000636110"/>
    </source>
</evidence>
<dbReference type="EMBL" id="WNXC01000004">
    <property type="protein sequence ID" value="MBB2149917.1"/>
    <property type="molecule type" value="Genomic_DNA"/>
</dbReference>
<sequence length="216" mass="23333">MGTYKPGVFGPFNGRVGDVVAARWKDLNVVKNRPAKSTKPATLTQKDQRARFGLGTTFAGKAADMIAIGFRGMAGNVTPTNIVAKQLLKDCITGTYPDYVLDYPNISLSKDGNLDLGTKLAVQVLAEQTVQVSWVMDTKPGKLTDATDEVYILLYNSDKHRVIKSGAGLVRGDSPVTMYVPGSFIGDQVHCWLFFASVKNKEVSPTAYLGVVTILA</sequence>
<evidence type="ECO:0000313" key="1">
    <source>
        <dbReference type="EMBL" id="MBB2149917.1"/>
    </source>
</evidence>
<comment type="caution">
    <text evidence="1">The sequence shown here is derived from an EMBL/GenBank/DDBJ whole genome shotgun (WGS) entry which is preliminary data.</text>
</comment>
<reference evidence="1 2" key="1">
    <citation type="submission" date="2019-11" db="EMBL/GenBank/DDBJ databases">
        <title>Description of Pedobacter sp. LMG 31462T.</title>
        <authorList>
            <person name="Carlier A."/>
            <person name="Qi S."/>
            <person name="Vandamme P."/>
        </authorList>
    </citation>
    <scope>NUCLEOTIDE SEQUENCE [LARGE SCALE GENOMIC DNA]</scope>
    <source>
        <strain evidence="1 2">LMG 31462</strain>
    </source>
</reference>
<dbReference type="InterPro" id="IPR046233">
    <property type="entry name" value="DUF6266"/>
</dbReference>
<dbReference type="Proteomes" id="UP000636110">
    <property type="component" value="Unassembled WGS sequence"/>
</dbReference>
<evidence type="ECO:0008006" key="3">
    <source>
        <dbReference type="Google" id="ProtNLM"/>
    </source>
</evidence>
<accession>A0ABR6EXI1</accession>
<protein>
    <recommendedName>
        <fullName evidence="3">Coat protein</fullName>
    </recommendedName>
</protein>
<name>A0ABR6EXI1_9SPHI</name>
<proteinExistence type="predicted"/>